<evidence type="ECO:0000313" key="2">
    <source>
        <dbReference type="Proteomes" id="UP000008743"/>
    </source>
</evidence>
<sequence length="820" mass="90474">MTKSRVFGCVDTSGAGKTKMAFSPALTNQAHVVYIRLADTRVGALLPPVSKLRDELVSLHTRLIERVRQDGAAACDIPTAKLALDLVREFVCSYYDILIEADEACEPATIEEQRRLWVAILENGFPLDRLSTRVSERLAARLSPNFSGNTQTAMLALETKLRERISRLGVDGSQAPLILFMDELNAAKDICPGLWFHMDELKNGSHKHRLYELSPSSSSPDTNKQQPSDLYYAIRLVLSEVATRAVGAVYAGTHLWLHDDLRLGNSISPLNSQLFKWREFHAMRPSDMLDFLGLYFDGIPVPSHASQERDVCLAALTPLQGRPHFFFMTFLDVFLDHVKNANNTEEMVAMIRETARKAATSVSSQVRDRVRTDWRKHTQTPSPFVPTSIAANVRQMYLCARLSNGVLPFTAPQLADMLSVGVLFFGSDQSSYNLRAEPLTFQTLLEEGDAALQCEDFTTLIDRAPTSLGERTELKVAWHFVRQVVLAGAREVLMFEAVKELLPRGYALPGAVSRIILTASTAVASPLSATTVDEIRASNHVLHTLPQPFGPDIIVPGQTYDSNSILAIQCKSGTANGGDASVTPGWIYAARDSATRSSFHRTALRGSVRPDRAAFAPLFREEVSSGVRRDARWVRCVYTLGRFSDQLVQRINAWNRACASAAPFSCILLLQGNDENAPSVNSLVSDDDLKFLTIDQVDAVCSGNPAAAPQEDLRAANARLVQEVLQLRARNVSYTTNARFSLAQLQRLAPSLGFDDAVLERTSQSILRWPQLGAIAAVDLRQAIRLTGTPVEFPLEVQFVLQCCLACPMCNKDPCECVLP</sequence>
<dbReference type="AlphaFoldDB" id="A0A0D2X1V9"/>
<dbReference type="EMBL" id="KE346362">
    <property type="protein sequence ID" value="KJE91489.1"/>
    <property type="molecule type" value="Genomic_DNA"/>
</dbReference>
<dbReference type="Proteomes" id="UP000008743">
    <property type="component" value="Unassembled WGS sequence"/>
</dbReference>
<accession>A0A0D2X1V9</accession>
<organism evidence="1 2">
    <name type="scientific">Capsaspora owczarzaki (strain ATCC 30864)</name>
    <dbReference type="NCBI Taxonomy" id="595528"/>
    <lineage>
        <taxon>Eukaryota</taxon>
        <taxon>Filasterea</taxon>
        <taxon>Capsaspora</taxon>
    </lineage>
</organism>
<dbReference type="RefSeq" id="XP_004349369.1">
    <property type="nucleotide sequence ID" value="XM_004349319.1"/>
</dbReference>
<name>A0A0D2X1V9_CAPO3</name>
<dbReference type="PhylomeDB" id="A0A0D2X1V9"/>
<proteinExistence type="predicted"/>
<keyword evidence="2" id="KW-1185">Reference proteome</keyword>
<protein>
    <submittedName>
        <fullName evidence="1">Uncharacterized protein</fullName>
    </submittedName>
</protein>
<evidence type="ECO:0000313" key="1">
    <source>
        <dbReference type="EMBL" id="KJE91489.1"/>
    </source>
</evidence>
<reference evidence="2" key="1">
    <citation type="submission" date="2011-02" db="EMBL/GenBank/DDBJ databases">
        <title>The Genome Sequence of Capsaspora owczarzaki ATCC 30864.</title>
        <authorList>
            <person name="Russ C."/>
            <person name="Cuomo C."/>
            <person name="Burger G."/>
            <person name="Gray M.W."/>
            <person name="Holland P.W.H."/>
            <person name="King N."/>
            <person name="Lang F.B.F."/>
            <person name="Roger A.J."/>
            <person name="Ruiz-Trillo I."/>
            <person name="Young S.K."/>
            <person name="Zeng Q."/>
            <person name="Gargeya S."/>
            <person name="Alvarado L."/>
            <person name="Berlin A."/>
            <person name="Chapman S.B."/>
            <person name="Chen Z."/>
            <person name="Freedman E."/>
            <person name="Gellesch M."/>
            <person name="Goldberg J."/>
            <person name="Griggs A."/>
            <person name="Gujja S."/>
            <person name="Heilman E."/>
            <person name="Heiman D."/>
            <person name="Howarth C."/>
            <person name="Mehta T."/>
            <person name="Neiman D."/>
            <person name="Pearson M."/>
            <person name="Roberts A."/>
            <person name="Saif S."/>
            <person name="Shea T."/>
            <person name="Shenoy N."/>
            <person name="Sisk P."/>
            <person name="Stolte C."/>
            <person name="Sykes S."/>
            <person name="White J."/>
            <person name="Yandava C."/>
            <person name="Haas B."/>
            <person name="Nusbaum C."/>
            <person name="Birren B."/>
        </authorList>
    </citation>
    <scope>NUCLEOTIDE SEQUENCE</scope>
    <source>
        <strain evidence="2">ATCC 30864</strain>
    </source>
</reference>
<dbReference type="InParanoid" id="A0A0D2X1V9"/>
<gene>
    <name evidence="1" type="ORF">CAOG_002619</name>
</gene>